<dbReference type="Gene3D" id="3.30.70.330">
    <property type="match status" value="1"/>
</dbReference>
<dbReference type="PANTHER" id="PTHR13112">
    <property type="entry name" value="UPF3 REGULATOR OF NONSENSE TRANSCRIPTS-LIKE PROTEIN"/>
    <property type="match status" value="1"/>
</dbReference>
<reference evidence="7" key="1">
    <citation type="journal article" date="2014" name="Nat. Commun.">
        <title>The tobacco genome sequence and its comparison with those of tomato and potato.</title>
        <authorList>
            <person name="Sierro N."/>
            <person name="Battey J.N."/>
            <person name="Ouadi S."/>
            <person name="Bakaher N."/>
            <person name="Bovet L."/>
            <person name="Willig A."/>
            <person name="Goepfert S."/>
            <person name="Peitsch M.C."/>
            <person name="Ivanov N.V."/>
        </authorList>
    </citation>
    <scope>NUCLEOTIDE SEQUENCE [LARGE SCALE GENOMIC DNA]</scope>
</reference>
<evidence type="ECO:0000313" key="8">
    <source>
        <dbReference type="RefSeq" id="XP_016483632.1"/>
    </source>
</evidence>
<dbReference type="GO" id="GO:0005730">
    <property type="term" value="C:nucleolus"/>
    <property type="evidence" value="ECO:0000318"/>
    <property type="project" value="GO_Central"/>
</dbReference>
<dbReference type="RefSeq" id="XP_016483632.1">
    <property type="nucleotide sequence ID" value="XM_016628146.2"/>
</dbReference>
<dbReference type="Proteomes" id="UP000790787">
    <property type="component" value="Chromosome 7"/>
</dbReference>
<reference evidence="8" key="2">
    <citation type="submission" date="2025-08" db="UniProtKB">
        <authorList>
            <consortium name="RefSeq"/>
        </authorList>
    </citation>
    <scope>IDENTIFICATION</scope>
    <source>
        <tissue evidence="8">Leaf</tissue>
    </source>
</reference>
<dbReference type="PaxDb" id="4097-A0A1S4B3Y3"/>
<dbReference type="RefSeq" id="XP_016483632.1">
    <property type="nucleotide sequence ID" value="XM_016628146.1"/>
</dbReference>
<dbReference type="InterPro" id="IPR039722">
    <property type="entry name" value="Upf3"/>
</dbReference>
<proteinExistence type="inferred from homology"/>
<feature type="region of interest" description="Disordered" evidence="5">
    <location>
        <begin position="176"/>
        <end position="274"/>
    </location>
</feature>
<organism evidence="7 8">
    <name type="scientific">Nicotiana tabacum</name>
    <name type="common">Common tobacco</name>
    <dbReference type="NCBI Taxonomy" id="4097"/>
    <lineage>
        <taxon>Eukaryota</taxon>
        <taxon>Viridiplantae</taxon>
        <taxon>Streptophyta</taxon>
        <taxon>Embryophyta</taxon>
        <taxon>Tracheophyta</taxon>
        <taxon>Spermatophyta</taxon>
        <taxon>Magnoliopsida</taxon>
        <taxon>eudicotyledons</taxon>
        <taxon>Gunneridae</taxon>
        <taxon>Pentapetalae</taxon>
        <taxon>asterids</taxon>
        <taxon>lamiids</taxon>
        <taxon>Solanales</taxon>
        <taxon>Solanaceae</taxon>
        <taxon>Nicotianoideae</taxon>
        <taxon>Nicotianeae</taxon>
        <taxon>Nicotiana</taxon>
    </lineage>
</organism>
<feature type="compositionally biased region" description="Basic and acidic residues" evidence="5">
    <location>
        <begin position="412"/>
        <end position="421"/>
    </location>
</feature>
<dbReference type="CDD" id="cd12455">
    <property type="entry name" value="RRM_like_Smg4_UPF3"/>
    <property type="match status" value="1"/>
</dbReference>
<feature type="compositionally biased region" description="Polar residues" evidence="5">
    <location>
        <begin position="340"/>
        <end position="350"/>
    </location>
</feature>
<dbReference type="OMA" id="YSSHEVN"/>
<dbReference type="OrthoDB" id="18087at2759"/>
<evidence type="ECO:0000256" key="3">
    <source>
        <dbReference type="ARBA" id="ARBA00023161"/>
    </source>
</evidence>
<feature type="region of interest" description="Disordered" evidence="5">
    <location>
        <begin position="340"/>
        <end position="373"/>
    </location>
</feature>
<dbReference type="InterPro" id="IPR005120">
    <property type="entry name" value="UPF3_dom"/>
</dbReference>
<feature type="region of interest" description="Disordered" evidence="5">
    <location>
        <begin position="390"/>
        <end position="517"/>
    </location>
</feature>
<keyword evidence="3" id="KW-0866">Nonsense-mediated mRNA decay</keyword>
<dbReference type="InterPro" id="IPR012677">
    <property type="entry name" value="Nucleotide-bd_a/b_plait_sf"/>
</dbReference>
<protein>
    <submittedName>
        <fullName evidence="8">Regulator of nonsense transcripts UPF3 isoform X1</fullName>
    </submittedName>
</protein>
<comment type="subcellular location">
    <subcellularLocation>
        <location evidence="1">Nucleus</location>
    </subcellularLocation>
</comment>
<evidence type="ECO:0000256" key="5">
    <source>
        <dbReference type="SAM" id="MobiDB-lite"/>
    </source>
</evidence>
<feature type="compositionally biased region" description="Polar residues" evidence="5">
    <location>
        <begin position="463"/>
        <end position="472"/>
    </location>
</feature>
<keyword evidence="7" id="KW-1185">Reference proteome</keyword>
<comment type="similarity">
    <text evidence="2">Belongs to the RENT3 family.</text>
</comment>
<dbReference type="InterPro" id="IPR035979">
    <property type="entry name" value="RBD_domain_sf"/>
</dbReference>
<feature type="compositionally biased region" description="Basic and acidic residues" evidence="5">
    <location>
        <begin position="390"/>
        <end position="405"/>
    </location>
</feature>
<evidence type="ECO:0000256" key="2">
    <source>
        <dbReference type="ARBA" id="ARBA00005991"/>
    </source>
</evidence>
<evidence type="ECO:0000313" key="7">
    <source>
        <dbReference type="Proteomes" id="UP000790787"/>
    </source>
</evidence>
<gene>
    <name evidence="8" type="primary">LOC107804283</name>
</gene>
<sequence>MKGPLDRTKVVLRHLPPTISQSMLVEQVVSRFTGRYNWFSFRPGKSRPSPQIFSCSQKHQTYSRAYVDFKRPEDVIEFAEFFDGHVFVNEKGTQFKTIVEYAPSQRAPKRWSKKDGREGTILKDPEYLEFLEFIAKPIENLPSAEIQLERKEAERAGSAKNAPIVTPLMDYIRQKRAAKSGARKSLSNGRPTRRVDGTSSGSPSSSAFKQGSEKRRVSTTMYVLRDSSKAGSGKDKRHVLVPNRDGQQQAEKSGTSAPGSGADAVEEETGGAADAGKKKILLLKGKEKEIPNVSSGSVIQGNAAPIVKNTITSSAPQQNQRREASGKIIRSILLEDAHQNQALSASQQEQHSQDKDKKPPRPPSVQLFQKEINGVNEDKVVGTDLRVVHTEKQERRSRIRDRPDRGVWTPLRRSDRLHASDESMSSSTSQSSEVLDSLEGTQGETKNDLPNVRGGEFRPMGSGRNSHSSFDNGTYKRRGMRDDGISVGEGKPLRRGGPSNYGTHEKQVWVQKSSSGT</sequence>
<dbReference type="SUPFAM" id="SSF54928">
    <property type="entry name" value="RNA-binding domain, RBD"/>
    <property type="match status" value="1"/>
</dbReference>
<evidence type="ECO:0000256" key="1">
    <source>
        <dbReference type="ARBA" id="ARBA00004123"/>
    </source>
</evidence>
<dbReference type="AlphaFoldDB" id="A0A1S4B3Y3"/>
<dbReference type="GO" id="GO:0005737">
    <property type="term" value="C:cytoplasm"/>
    <property type="evidence" value="ECO:0000318"/>
    <property type="project" value="GO_Central"/>
</dbReference>
<accession>A0A1S4B3Y3</accession>
<dbReference type="GO" id="GO:0003729">
    <property type="term" value="F:mRNA binding"/>
    <property type="evidence" value="ECO:0000318"/>
    <property type="project" value="GO_Central"/>
</dbReference>
<dbReference type="KEGG" id="nta:107804283"/>
<feature type="compositionally biased region" description="Low complexity" evidence="5">
    <location>
        <begin position="422"/>
        <end position="438"/>
    </location>
</feature>
<keyword evidence="4" id="KW-0539">Nucleus</keyword>
<feature type="compositionally biased region" description="Low complexity" evidence="5">
    <location>
        <begin position="197"/>
        <end position="210"/>
    </location>
</feature>
<dbReference type="GO" id="GO:0045727">
    <property type="term" value="P:positive regulation of translation"/>
    <property type="evidence" value="ECO:0000318"/>
    <property type="project" value="GO_Central"/>
</dbReference>
<dbReference type="SMR" id="A0A1S4B3Y3"/>
<dbReference type="STRING" id="4097.A0A1S4B3Y3"/>
<name>A0A1S4B3Y3_TOBAC</name>
<evidence type="ECO:0000259" key="6">
    <source>
        <dbReference type="Pfam" id="PF03467"/>
    </source>
</evidence>
<dbReference type="GO" id="GO:0000184">
    <property type="term" value="P:nuclear-transcribed mRNA catabolic process, nonsense-mediated decay"/>
    <property type="evidence" value="ECO:0000318"/>
    <property type="project" value="GO_Central"/>
</dbReference>
<feature type="domain" description="UPF3" evidence="6">
    <location>
        <begin position="7"/>
        <end position="177"/>
    </location>
</feature>
<dbReference type="GeneID" id="107804283"/>
<dbReference type="Pfam" id="PF03467">
    <property type="entry name" value="Smg4_UPF3"/>
    <property type="match status" value="1"/>
</dbReference>
<dbReference type="PANTHER" id="PTHR13112:SF0">
    <property type="entry name" value="FI21285P1"/>
    <property type="match status" value="1"/>
</dbReference>
<evidence type="ECO:0000256" key="4">
    <source>
        <dbReference type="ARBA" id="ARBA00023242"/>
    </source>
</evidence>
<feature type="compositionally biased region" description="Polar residues" evidence="5">
    <location>
        <begin position="245"/>
        <end position="258"/>
    </location>
</feature>